<protein>
    <submittedName>
        <fullName evidence="3">Uncharacterized protein</fullName>
    </submittedName>
</protein>
<dbReference type="Proteomes" id="UP001054857">
    <property type="component" value="Unassembled WGS sequence"/>
</dbReference>
<feature type="chain" id="PRO_5042141320" evidence="2">
    <location>
        <begin position="51"/>
        <end position="120"/>
    </location>
</feature>
<evidence type="ECO:0000313" key="3">
    <source>
        <dbReference type="EMBL" id="GFR45521.1"/>
    </source>
</evidence>
<evidence type="ECO:0000256" key="1">
    <source>
        <dbReference type="SAM" id="MobiDB-lite"/>
    </source>
</evidence>
<dbReference type="AlphaFoldDB" id="A0AAD3DP84"/>
<sequence>SRLELPGPTGPNVAEVLRAFTRQRPMPGHRRAHSALCLLRILCCIHVATAQRPNPANPGFSSANAISSGNAADGSSVGEPSSNIPIGQLVRVTAQPPPYPVNLVGQLRNGCTAFLAGPCH</sequence>
<feature type="region of interest" description="Disordered" evidence="1">
    <location>
        <begin position="55"/>
        <end position="80"/>
    </location>
</feature>
<keyword evidence="2" id="KW-0732">Signal</keyword>
<organism evidence="3 4">
    <name type="scientific">Astrephomene gubernaculifera</name>
    <dbReference type="NCBI Taxonomy" id="47775"/>
    <lineage>
        <taxon>Eukaryota</taxon>
        <taxon>Viridiplantae</taxon>
        <taxon>Chlorophyta</taxon>
        <taxon>core chlorophytes</taxon>
        <taxon>Chlorophyceae</taxon>
        <taxon>CS clade</taxon>
        <taxon>Chlamydomonadales</taxon>
        <taxon>Astrephomenaceae</taxon>
        <taxon>Astrephomene</taxon>
    </lineage>
</organism>
<keyword evidence="4" id="KW-1185">Reference proteome</keyword>
<proteinExistence type="predicted"/>
<feature type="non-terminal residue" evidence="3">
    <location>
        <position position="120"/>
    </location>
</feature>
<comment type="caution">
    <text evidence="3">The sequence shown here is derived from an EMBL/GenBank/DDBJ whole genome shotgun (WGS) entry which is preliminary data.</text>
</comment>
<name>A0AAD3DP84_9CHLO</name>
<feature type="signal peptide" evidence="2">
    <location>
        <begin position="1"/>
        <end position="50"/>
    </location>
</feature>
<evidence type="ECO:0000313" key="4">
    <source>
        <dbReference type="Proteomes" id="UP001054857"/>
    </source>
</evidence>
<accession>A0AAD3DP84</accession>
<gene>
    <name evidence="3" type="ORF">Agub_g6914</name>
</gene>
<feature type="non-terminal residue" evidence="3">
    <location>
        <position position="1"/>
    </location>
</feature>
<dbReference type="EMBL" id="BMAR01000010">
    <property type="protein sequence ID" value="GFR45521.1"/>
    <property type="molecule type" value="Genomic_DNA"/>
</dbReference>
<evidence type="ECO:0000256" key="2">
    <source>
        <dbReference type="SAM" id="SignalP"/>
    </source>
</evidence>
<feature type="compositionally biased region" description="Low complexity" evidence="1">
    <location>
        <begin position="61"/>
        <end position="76"/>
    </location>
</feature>
<reference evidence="3 4" key="1">
    <citation type="journal article" date="2021" name="Sci. Rep.">
        <title>Genome sequencing of the multicellular alga Astrephomene provides insights into convergent evolution of germ-soma differentiation.</title>
        <authorList>
            <person name="Yamashita S."/>
            <person name="Yamamoto K."/>
            <person name="Matsuzaki R."/>
            <person name="Suzuki S."/>
            <person name="Yamaguchi H."/>
            <person name="Hirooka S."/>
            <person name="Minakuchi Y."/>
            <person name="Miyagishima S."/>
            <person name="Kawachi M."/>
            <person name="Toyoda A."/>
            <person name="Nozaki H."/>
        </authorList>
    </citation>
    <scope>NUCLEOTIDE SEQUENCE [LARGE SCALE GENOMIC DNA]</scope>
    <source>
        <strain evidence="3 4">NIES-4017</strain>
    </source>
</reference>